<keyword evidence="2 8" id="KW-0812">Transmembrane</keyword>
<dbReference type="PANTHER" id="PTHR21212">
    <property type="entry name" value="BERNARDINELLI-SEIP CONGENITAL LIPODYSTROPHY 2 HOMOLOG BSCL2 PROTEIN"/>
    <property type="match status" value="1"/>
</dbReference>
<evidence type="ECO:0000256" key="8">
    <source>
        <dbReference type="SAM" id="Phobius"/>
    </source>
</evidence>
<dbReference type="Proteomes" id="UP001172101">
    <property type="component" value="Unassembled WGS sequence"/>
</dbReference>
<feature type="transmembrane region" description="Helical" evidence="8">
    <location>
        <begin position="80"/>
        <end position="105"/>
    </location>
</feature>
<dbReference type="PANTHER" id="PTHR21212:SF0">
    <property type="entry name" value="SEIPIN"/>
    <property type="match status" value="1"/>
</dbReference>
<feature type="compositionally biased region" description="Polar residues" evidence="7">
    <location>
        <begin position="488"/>
        <end position="508"/>
    </location>
</feature>
<feature type="region of interest" description="Disordered" evidence="7">
    <location>
        <begin position="343"/>
        <end position="522"/>
    </location>
</feature>
<feature type="compositionally biased region" description="Polar residues" evidence="7">
    <location>
        <begin position="396"/>
        <end position="412"/>
    </location>
</feature>
<keyword evidence="10" id="KW-1185">Reference proteome</keyword>
<dbReference type="CDD" id="cd23995">
    <property type="entry name" value="Seipin_BSCL2_like"/>
    <property type="match status" value="1"/>
</dbReference>
<evidence type="ECO:0000256" key="1">
    <source>
        <dbReference type="ARBA" id="ARBA00004477"/>
    </source>
</evidence>
<evidence type="ECO:0000313" key="10">
    <source>
        <dbReference type="Proteomes" id="UP001172101"/>
    </source>
</evidence>
<evidence type="ECO:0000256" key="2">
    <source>
        <dbReference type="ARBA" id="ARBA00022692"/>
    </source>
</evidence>
<feature type="compositionally biased region" description="Gly residues" evidence="7">
    <location>
        <begin position="343"/>
        <end position="359"/>
    </location>
</feature>
<dbReference type="GO" id="GO:0140042">
    <property type="term" value="P:lipid droplet formation"/>
    <property type="evidence" value="ECO:0007669"/>
    <property type="project" value="UniProtKB-ARBA"/>
</dbReference>
<keyword evidence="5" id="KW-0443">Lipid metabolism</keyword>
<keyword evidence="6 8" id="KW-0472">Membrane</keyword>
<gene>
    <name evidence="9" type="ORF">B0T26DRAFT_722042</name>
</gene>
<comment type="caution">
    <text evidence="9">The sequence shown here is derived from an EMBL/GenBank/DDBJ whole genome shotgun (WGS) entry which is preliminary data.</text>
</comment>
<evidence type="ECO:0000256" key="6">
    <source>
        <dbReference type="ARBA" id="ARBA00023136"/>
    </source>
</evidence>
<evidence type="ECO:0000256" key="3">
    <source>
        <dbReference type="ARBA" id="ARBA00022824"/>
    </source>
</evidence>
<reference evidence="9" key="1">
    <citation type="submission" date="2023-06" db="EMBL/GenBank/DDBJ databases">
        <title>Genome-scale phylogeny and comparative genomics of the fungal order Sordariales.</title>
        <authorList>
            <consortium name="Lawrence Berkeley National Laboratory"/>
            <person name="Hensen N."/>
            <person name="Bonometti L."/>
            <person name="Westerberg I."/>
            <person name="Brannstrom I.O."/>
            <person name="Guillou S."/>
            <person name="Cros-Aarteil S."/>
            <person name="Calhoun S."/>
            <person name="Haridas S."/>
            <person name="Kuo A."/>
            <person name="Mondo S."/>
            <person name="Pangilinan J."/>
            <person name="Riley R."/>
            <person name="LaButti K."/>
            <person name="Andreopoulos B."/>
            <person name="Lipzen A."/>
            <person name="Chen C."/>
            <person name="Yanf M."/>
            <person name="Daum C."/>
            <person name="Ng V."/>
            <person name="Clum A."/>
            <person name="Steindorff A."/>
            <person name="Ohm R."/>
            <person name="Martin F."/>
            <person name="Silar P."/>
            <person name="Natvig D."/>
            <person name="Lalanne C."/>
            <person name="Gautier V."/>
            <person name="Ament-velasquez S.L."/>
            <person name="Kruys A."/>
            <person name="Hutchinson M.I."/>
            <person name="Powell A.J."/>
            <person name="Barry K."/>
            <person name="Miller A.N."/>
            <person name="Grigoriev I.V."/>
            <person name="Debuchy R."/>
            <person name="Gladieux P."/>
            <person name="Thoren M.H."/>
            <person name="Johannesson H."/>
        </authorList>
    </citation>
    <scope>NUCLEOTIDE SEQUENCE</scope>
    <source>
        <strain evidence="9">SMH2392-1A</strain>
    </source>
</reference>
<sequence>MDPLEQFQANALAITAYLYSHARAAITGSPAFISAHFSAFKQHLVWVRHNGGSRLQEILRAIATFVLFLVYSSRAKQGLIILALAVPTIFIQTILMFTLGTVGYVMMYNRVVPDVVARVPVYLQYGYGRNPFGVARITNVKTRQAYDISVSLTLPRSPPNLELGNFMVTLEMLGESSPLPKAAMPITAYTPESALKSSTDLHRTALMADRPVLFFSARPALIPYWNKYVSFASRMLFFPYHALFDTDKKKIVIPMAENIYFRSHSSVPTRILVEVQAGQRLQVYAAEVKITARLSGLVWFMYYFRLATFLAMLTSFLTLSSMVSALILLATMFWWSWSQDPPGGGGGGGGGGGNNGSGNNGENNDGGNNDGGGDLETPSATPSLSDTRLTRTTTDNQTIPATDNQPPSTTDNQPPPDKFDWAPPDDDEDEVKSEIKSEEEGEGTSSVLPPELPAVAPGAEADDEDGSEEDPVKEEEQESIYTPHIPHASQTIDSGIGESNSSQTSYIGAQTGAKLSASSGGA</sequence>
<dbReference type="GO" id="GO:0006629">
    <property type="term" value="P:lipid metabolic process"/>
    <property type="evidence" value="ECO:0007669"/>
    <property type="project" value="UniProtKB-KW"/>
</dbReference>
<dbReference type="AlphaFoldDB" id="A0AA40DMV6"/>
<accession>A0AA40DMV6</accession>
<feature type="transmembrane region" description="Helical" evidence="8">
    <location>
        <begin position="302"/>
        <end position="335"/>
    </location>
</feature>
<feature type="compositionally biased region" description="Low complexity" evidence="7">
    <location>
        <begin position="383"/>
        <end position="395"/>
    </location>
</feature>
<proteinExistence type="predicted"/>
<feature type="compositionally biased region" description="Acidic residues" evidence="7">
    <location>
        <begin position="460"/>
        <end position="478"/>
    </location>
</feature>
<dbReference type="RefSeq" id="XP_060292868.1">
    <property type="nucleotide sequence ID" value="XM_060442574.1"/>
</dbReference>
<dbReference type="EMBL" id="JAUIRO010000006">
    <property type="protein sequence ID" value="KAK0709564.1"/>
    <property type="molecule type" value="Genomic_DNA"/>
</dbReference>
<evidence type="ECO:0000256" key="5">
    <source>
        <dbReference type="ARBA" id="ARBA00023098"/>
    </source>
</evidence>
<keyword evidence="3" id="KW-0256">Endoplasmic reticulum</keyword>
<dbReference type="GeneID" id="85325844"/>
<evidence type="ECO:0000256" key="7">
    <source>
        <dbReference type="SAM" id="MobiDB-lite"/>
    </source>
</evidence>
<evidence type="ECO:0000313" key="9">
    <source>
        <dbReference type="EMBL" id="KAK0709564.1"/>
    </source>
</evidence>
<dbReference type="InterPro" id="IPR009617">
    <property type="entry name" value="Seipin"/>
</dbReference>
<protein>
    <submittedName>
        <fullName evidence="9">Adipose-regulatory protein-domain-containing protein</fullName>
    </submittedName>
</protein>
<organism evidence="9 10">
    <name type="scientific">Lasiosphaeria miniovina</name>
    <dbReference type="NCBI Taxonomy" id="1954250"/>
    <lineage>
        <taxon>Eukaryota</taxon>
        <taxon>Fungi</taxon>
        <taxon>Dikarya</taxon>
        <taxon>Ascomycota</taxon>
        <taxon>Pezizomycotina</taxon>
        <taxon>Sordariomycetes</taxon>
        <taxon>Sordariomycetidae</taxon>
        <taxon>Sordariales</taxon>
        <taxon>Lasiosphaeriaceae</taxon>
        <taxon>Lasiosphaeria</taxon>
    </lineage>
</organism>
<keyword evidence="4 8" id="KW-1133">Transmembrane helix</keyword>
<name>A0AA40DMV6_9PEZI</name>
<dbReference type="GO" id="GO:0005789">
    <property type="term" value="C:endoplasmic reticulum membrane"/>
    <property type="evidence" value="ECO:0007669"/>
    <property type="project" value="UniProtKB-SubCell"/>
</dbReference>
<comment type="subcellular location">
    <subcellularLocation>
        <location evidence="1">Endoplasmic reticulum membrane</location>
        <topology evidence="1">Multi-pass membrane protein</topology>
    </subcellularLocation>
</comment>
<dbReference type="Pfam" id="PF06775">
    <property type="entry name" value="Seipin"/>
    <property type="match status" value="1"/>
</dbReference>
<feature type="compositionally biased region" description="Low complexity" evidence="7">
    <location>
        <begin position="443"/>
        <end position="459"/>
    </location>
</feature>
<evidence type="ECO:0000256" key="4">
    <source>
        <dbReference type="ARBA" id="ARBA00022989"/>
    </source>
</evidence>